<keyword evidence="1" id="KW-0597">Phosphoprotein</keyword>
<feature type="domain" description="Response regulatory" evidence="6">
    <location>
        <begin position="3"/>
        <end position="117"/>
    </location>
</feature>
<dbReference type="GO" id="GO:0000156">
    <property type="term" value="F:phosphorelay response regulator activity"/>
    <property type="evidence" value="ECO:0007669"/>
    <property type="project" value="TreeGrafter"/>
</dbReference>
<dbReference type="Gene3D" id="1.10.10.10">
    <property type="entry name" value="Winged helix-like DNA-binding domain superfamily/Winged helix DNA-binding domain"/>
    <property type="match status" value="1"/>
</dbReference>
<dbReference type="SUPFAM" id="SSF52172">
    <property type="entry name" value="CheY-like"/>
    <property type="match status" value="1"/>
</dbReference>
<evidence type="ECO:0000256" key="3">
    <source>
        <dbReference type="ARBA" id="ARBA00023015"/>
    </source>
</evidence>
<evidence type="ECO:0000259" key="7">
    <source>
        <dbReference type="PROSITE" id="PS51755"/>
    </source>
</evidence>
<dbReference type="EMBL" id="UOYO01000044">
    <property type="protein sequence ID" value="VAY88083.1"/>
    <property type="molecule type" value="Genomic_DNA"/>
</dbReference>
<dbReference type="InterPro" id="IPR039420">
    <property type="entry name" value="WalR-like"/>
</dbReference>
<evidence type="ECO:0000256" key="4">
    <source>
        <dbReference type="ARBA" id="ARBA00023125"/>
    </source>
</evidence>
<evidence type="ECO:0000256" key="2">
    <source>
        <dbReference type="ARBA" id="ARBA00023012"/>
    </source>
</evidence>
<dbReference type="SMART" id="SM00448">
    <property type="entry name" value="REC"/>
    <property type="match status" value="1"/>
</dbReference>
<dbReference type="AlphaFoldDB" id="A0A3B1DTX5"/>
<dbReference type="InterPro" id="IPR036388">
    <property type="entry name" value="WH-like_DNA-bd_sf"/>
</dbReference>
<dbReference type="InterPro" id="IPR001789">
    <property type="entry name" value="Sig_transdc_resp-reg_receiver"/>
</dbReference>
<evidence type="ECO:0000256" key="1">
    <source>
        <dbReference type="ARBA" id="ARBA00022553"/>
    </source>
</evidence>
<organism evidence="8">
    <name type="scientific">hydrothermal vent metagenome</name>
    <dbReference type="NCBI Taxonomy" id="652676"/>
    <lineage>
        <taxon>unclassified sequences</taxon>
        <taxon>metagenomes</taxon>
        <taxon>ecological metagenomes</taxon>
    </lineage>
</organism>
<accession>A0A3B1DTX5</accession>
<gene>
    <name evidence="8" type="ORF">MNB_ARC-1_1127</name>
</gene>
<protein>
    <submittedName>
        <fullName evidence="8">Two-component system response regulator DccR</fullName>
    </submittedName>
</protein>
<keyword evidence="4" id="KW-0238">DNA-binding</keyword>
<dbReference type="PROSITE" id="PS51755">
    <property type="entry name" value="OMPR_PHOB"/>
    <property type="match status" value="1"/>
</dbReference>
<keyword evidence="2" id="KW-0902">Two-component regulatory system</keyword>
<evidence type="ECO:0000256" key="5">
    <source>
        <dbReference type="ARBA" id="ARBA00023163"/>
    </source>
</evidence>
<dbReference type="PANTHER" id="PTHR48111">
    <property type="entry name" value="REGULATOR OF RPOS"/>
    <property type="match status" value="1"/>
</dbReference>
<evidence type="ECO:0000313" key="8">
    <source>
        <dbReference type="EMBL" id="VAY88083.1"/>
    </source>
</evidence>
<evidence type="ECO:0000259" key="6">
    <source>
        <dbReference type="PROSITE" id="PS50110"/>
    </source>
</evidence>
<keyword evidence="3" id="KW-0805">Transcription regulation</keyword>
<dbReference type="GO" id="GO:0032993">
    <property type="term" value="C:protein-DNA complex"/>
    <property type="evidence" value="ECO:0007669"/>
    <property type="project" value="TreeGrafter"/>
</dbReference>
<reference evidence="8" key="1">
    <citation type="submission" date="2018-10" db="EMBL/GenBank/DDBJ databases">
        <authorList>
            <person name="Aoki K."/>
        </authorList>
    </citation>
    <scope>NUCLEOTIDE SEQUENCE</scope>
</reference>
<dbReference type="GO" id="GO:0000976">
    <property type="term" value="F:transcription cis-regulatory region binding"/>
    <property type="evidence" value="ECO:0007669"/>
    <property type="project" value="TreeGrafter"/>
</dbReference>
<sequence length="220" mass="25516">MIKILYLEDDISLSETITEFLSDNGFEVTSTYNSLDTLEELYNKNFDLLVLDVNVPGIDGFELLKKLRDAEILIPTIFTTSFNTIEDLDRGYSLGADDYLKKPFVLKELLHRINAICKRSFHSHKSIIQLTKDVSFNIETNILKKHDENKKLTQKELELLKLLIKNKNLQVNLETIYRTVWTTHETSSDTSLRVYVNKLRKILGKESIVNIKKQGYMLVI</sequence>
<dbReference type="Pfam" id="PF00486">
    <property type="entry name" value="Trans_reg_C"/>
    <property type="match status" value="1"/>
</dbReference>
<dbReference type="PANTHER" id="PTHR48111:SF21">
    <property type="entry name" value="DNA-BINDING DUAL MASTER TRANSCRIPTIONAL REGULATOR RPAA"/>
    <property type="match status" value="1"/>
</dbReference>
<feature type="domain" description="OmpR/PhoB-type" evidence="7">
    <location>
        <begin position="125"/>
        <end position="220"/>
    </location>
</feature>
<dbReference type="InterPro" id="IPR011006">
    <property type="entry name" value="CheY-like_superfamily"/>
</dbReference>
<name>A0A3B1DTX5_9ZZZZ</name>
<dbReference type="InterPro" id="IPR001867">
    <property type="entry name" value="OmpR/PhoB-type_DNA-bd"/>
</dbReference>
<dbReference type="SMART" id="SM00862">
    <property type="entry name" value="Trans_reg_C"/>
    <property type="match status" value="1"/>
</dbReference>
<dbReference type="PROSITE" id="PS50110">
    <property type="entry name" value="RESPONSE_REGULATORY"/>
    <property type="match status" value="1"/>
</dbReference>
<dbReference type="Gene3D" id="3.40.50.2300">
    <property type="match status" value="1"/>
</dbReference>
<proteinExistence type="predicted"/>
<dbReference type="GO" id="GO:0006355">
    <property type="term" value="P:regulation of DNA-templated transcription"/>
    <property type="evidence" value="ECO:0007669"/>
    <property type="project" value="InterPro"/>
</dbReference>
<keyword evidence="5" id="KW-0804">Transcription</keyword>
<dbReference type="GO" id="GO:0005829">
    <property type="term" value="C:cytosol"/>
    <property type="evidence" value="ECO:0007669"/>
    <property type="project" value="TreeGrafter"/>
</dbReference>
<dbReference type="Pfam" id="PF00072">
    <property type="entry name" value="Response_reg"/>
    <property type="match status" value="1"/>
</dbReference>